<protein>
    <submittedName>
        <fullName evidence="2">Uncharacterized protein</fullName>
    </submittedName>
</protein>
<evidence type="ECO:0000313" key="3">
    <source>
        <dbReference type="Proteomes" id="UP000507470"/>
    </source>
</evidence>
<keyword evidence="3" id="KW-1185">Reference proteome</keyword>
<evidence type="ECO:0000313" key="2">
    <source>
        <dbReference type="EMBL" id="CAC5396925.1"/>
    </source>
</evidence>
<dbReference type="OrthoDB" id="9893446at2759"/>
<reference evidence="2 3" key="1">
    <citation type="submission" date="2020-06" db="EMBL/GenBank/DDBJ databases">
        <authorList>
            <person name="Li R."/>
            <person name="Bekaert M."/>
        </authorList>
    </citation>
    <scope>NUCLEOTIDE SEQUENCE [LARGE SCALE GENOMIC DNA]</scope>
    <source>
        <strain evidence="3">wild</strain>
    </source>
</reference>
<proteinExistence type="predicted"/>
<gene>
    <name evidence="2" type="ORF">MCOR_31425</name>
</gene>
<dbReference type="AlphaFoldDB" id="A0A6J8CLP3"/>
<accession>A0A6J8CLP3</accession>
<dbReference type="EMBL" id="CACVKT020005662">
    <property type="protein sequence ID" value="CAC5396925.1"/>
    <property type="molecule type" value="Genomic_DNA"/>
</dbReference>
<dbReference type="Proteomes" id="UP000507470">
    <property type="component" value="Unassembled WGS sequence"/>
</dbReference>
<organism evidence="2 3">
    <name type="scientific">Mytilus coruscus</name>
    <name type="common">Sea mussel</name>
    <dbReference type="NCBI Taxonomy" id="42192"/>
    <lineage>
        <taxon>Eukaryota</taxon>
        <taxon>Metazoa</taxon>
        <taxon>Spiralia</taxon>
        <taxon>Lophotrochozoa</taxon>
        <taxon>Mollusca</taxon>
        <taxon>Bivalvia</taxon>
        <taxon>Autobranchia</taxon>
        <taxon>Pteriomorphia</taxon>
        <taxon>Mytilida</taxon>
        <taxon>Mytiloidea</taxon>
        <taxon>Mytilidae</taxon>
        <taxon>Mytilinae</taxon>
        <taxon>Mytilus</taxon>
    </lineage>
</organism>
<keyword evidence="1" id="KW-0175">Coiled coil</keyword>
<sequence length="435" mass="50744">MDLKAKEHQQTEISDYSVKLQDAKKILEEHMTKKIFDIPNENELSDFSEQLMGLQMMKPELKINCTSEKKKLLFYQYLQQDQDTWPTEQEEEEMVKQYKNTAQKCSQIKEKIMEERLQIDELLELAEGGHNLLLKNIEDLENKISEDEEKLTRAEQIKKQYEEKMKAIGGTCSLDGTLEEVKIKKREQIDKLDKEIQNGRKTQEAMIKQIQNYRDLVLTVSRRMKNEKEGKLKMQKEQQVKNFLAKEDLANFKKLLQEMQRLGGIEECPADNNQIKIKFVNTSHTEATLYLTMMLRQDEYGHVKLSHADVNIETLHCTDLIEEAVRTNDVRSLITQLRERWNMYYPIMTEIDKVSESHAVDWIQDEGFVRVLVGKGGTIMFTLKMPPGYPFKGEITVTSTSGLPANVYVEDCKPLSDIQTLQEWVDFLEGKFGKP</sequence>
<evidence type="ECO:0000256" key="1">
    <source>
        <dbReference type="SAM" id="Coils"/>
    </source>
</evidence>
<name>A0A6J8CLP3_MYTCO</name>
<feature type="coiled-coil region" evidence="1">
    <location>
        <begin position="105"/>
        <end position="198"/>
    </location>
</feature>